<dbReference type="AlphaFoldDB" id="V4L2P7"/>
<keyword evidence="3" id="KW-1185">Reference proteome</keyword>
<name>V4L2P7_EUTSA</name>
<feature type="region of interest" description="Disordered" evidence="1">
    <location>
        <begin position="1"/>
        <end position="21"/>
    </location>
</feature>
<reference evidence="2 3" key="1">
    <citation type="journal article" date="2013" name="Front. Plant Sci.">
        <title>The Reference Genome of the Halophytic Plant Eutrema salsugineum.</title>
        <authorList>
            <person name="Yang R."/>
            <person name="Jarvis D.E."/>
            <person name="Chen H."/>
            <person name="Beilstein M.A."/>
            <person name="Grimwood J."/>
            <person name="Jenkins J."/>
            <person name="Shu S."/>
            <person name="Prochnik S."/>
            <person name="Xin M."/>
            <person name="Ma C."/>
            <person name="Schmutz J."/>
            <person name="Wing R.A."/>
            <person name="Mitchell-Olds T."/>
            <person name="Schumaker K.S."/>
            <person name="Wang X."/>
        </authorList>
    </citation>
    <scope>NUCLEOTIDE SEQUENCE [LARGE SCALE GENOMIC DNA]</scope>
</reference>
<evidence type="ECO:0000313" key="3">
    <source>
        <dbReference type="Proteomes" id="UP000030689"/>
    </source>
</evidence>
<organism evidence="2 3">
    <name type="scientific">Eutrema salsugineum</name>
    <name type="common">Saltwater cress</name>
    <name type="synonym">Sisymbrium salsugineum</name>
    <dbReference type="NCBI Taxonomy" id="72664"/>
    <lineage>
        <taxon>Eukaryota</taxon>
        <taxon>Viridiplantae</taxon>
        <taxon>Streptophyta</taxon>
        <taxon>Embryophyta</taxon>
        <taxon>Tracheophyta</taxon>
        <taxon>Spermatophyta</taxon>
        <taxon>Magnoliopsida</taxon>
        <taxon>eudicotyledons</taxon>
        <taxon>Gunneridae</taxon>
        <taxon>Pentapetalae</taxon>
        <taxon>rosids</taxon>
        <taxon>malvids</taxon>
        <taxon>Brassicales</taxon>
        <taxon>Brassicaceae</taxon>
        <taxon>Eutremeae</taxon>
        <taxon>Eutrema</taxon>
    </lineage>
</organism>
<sequence length="111" mass="12785">MANQFVREEEEEEMERKSRVRYNPSQARSNVNGCGINRGSAEMASRFGGWDELDRHYGNNRTVQRKLLKLSIFQRSLFYTSSRITRQSSSISSMYTNLTSTSFSCLASYCS</sequence>
<proteinExistence type="predicted"/>
<dbReference type="Gramene" id="ESQ37944">
    <property type="protein sequence ID" value="ESQ37944"/>
    <property type="gene ID" value="EUTSA_v10029243mg"/>
</dbReference>
<gene>
    <name evidence="2" type="ORF">EUTSA_v10029243mg</name>
</gene>
<dbReference type="Proteomes" id="UP000030689">
    <property type="component" value="Unassembled WGS sequence"/>
</dbReference>
<evidence type="ECO:0000256" key="1">
    <source>
        <dbReference type="SAM" id="MobiDB-lite"/>
    </source>
</evidence>
<evidence type="ECO:0000313" key="2">
    <source>
        <dbReference type="EMBL" id="ESQ37944.1"/>
    </source>
</evidence>
<dbReference type="KEGG" id="eus:EUTSA_v10029243mg"/>
<accession>V4L2P7</accession>
<protein>
    <submittedName>
        <fullName evidence="2">Uncharacterized protein</fullName>
    </submittedName>
</protein>
<dbReference type="EMBL" id="KI517537">
    <property type="protein sequence ID" value="ESQ37944.1"/>
    <property type="molecule type" value="Genomic_DNA"/>
</dbReference>